<name>A0A3E2V0Y3_9FIRM</name>
<comment type="similarity">
    <text evidence="1">Belongs to the short-chain fatty acyl-CoA assimilation regulator (ScfR) family.</text>
</comment>
<dbReference type="EMBL" id="QVEZ01000011">
    <property type="protein sequence ID" value="RGC04120.1"/>
    <property type="molecule type" value="Genomic_DNA"/>
</dbReference>
<dbReference type="PANTHER" id="PTHR43236">
    <property type="entry name" value="ANTITOXIN HIGA1"/>
    <property type="match status" value="1"/>
</dbReference>
<organism evidence="3 4">
    <name type="scientific">Faecalibacterium prausnitzii</name>
    <dbReference type="NCBI Taxonomy" id="853"/>
    <lineage>
        <taxon>Bacteria</taxon>
        <taxon>Bacillati</taxon>
        <taxon>Bacillota</taxon>
        <taxon>Clostridia</taxon>
        <taxon>Eubacteriales</taxon>
        <taxon>Oscillospiraceae</taxon>
        <taxon>Faecalibacterium</taxon>
    </lineage>
</organism>
<dbReference type="Pfam" id="PF06114">
    <property type="entry name" value="Peptidase_M78"/>
    <property type="match status" value="1"/>
</dbReference>
<dbReference type="PROSITE" id="PS50943">
    <property type="entry name" value="HTH_CROC1"/>
    <property type="match status" value="1"/>
</dbReference>
<feature type="domain" description="HTH cro/C1-type" evidence="2">
    <location>
        <begin position="14"/>
        <end position="68"/>
    </location>
</feature>
<sequence length="392" mass="44626">MGAIVTSEFNGMRLTLAREIQNISSPKLAEKIGVTKQTVSQYENGLIKPSADKVLAISQELKFPPKFFFEGSSDNFSPGVAYCRATTTTTRAVKLRQTNIDVLKSYIYDFFAEYIEYPSTEQLIDCMKSVAECSDVELIAKKIREKLDLSDRPIRNMSYLLQNLGIVVTSFSENVGHLDAISHIPVLANNGESKRFYFTTYNTDKTTPARLNFTLAHELGHWILGHIVSDVKSQADAEYRSNESDANQFASAFLLPKEAFLKDLQYPTVLNEYLRLKEKWHVSIAMMIRRAYMLEVLSPSQYQYLFRQLGSRGWRTFEPGDMVEVPTASLFSASVKILDDNGIIEKRNLLKYLNEKCFTAQQKTFEDLMGLEQHTLDPAMSSPFSRVEFKLN</sequence>
<dbReference type="InterPro" id="IPR010359">
    <property type="entry name" value="IrrE_HExxH"/>
</dbReference>
<reference evidence="3 4" key="1">
    <citation type="submission" date="2018-08" db="EMBL/GenBank/DDBJ databases">
        <title>A genome reference for cultivated species of the human gut microbiota.</title>
        <authorList>
            <person name="Zou Y."/>
            <person name="Xue W."/>
            <person name="Luo G."/>
        </authorList>
    </citation>
    <scope>NUCLEOTIDE SEQUENCE [LARGE SCALE GENOMIC DNA]</scope>
    <source>
        <strain evidence="3 4">AM42-11AC</strain>
    </source>
</reference>
<dbReference type="GO" id="GO:0003677">
    <property type="term" value="F:DNA binding"/>
    <property type="evidence" value="ECO:0007669"/>
    <property type="project" value="InterPro"/>
</dbReference>
<dbReference type="InterPro" id="IPR010982">
    <property type="entry name" value="Lambda_DNA-bd_dom_sf"/>
</dbReference>
<dbReference type="CDD" id="cd00093">
    <property type="entry name" value="HTH_XRE"/>
    <property type="match status" value="1"/>
</dbReference>
<dbReference type="Proteomes" id="UP000261079">
    <property type="component" value="Unassembled WGS sequence"/>
</dbReference>
<accession>A0A3E2V0Y3</accession>
<dbReference type="Gene3D" id="1.10.10.2910">
    <property type="match status" value="1"/>
</dbReference>
<protein>
    <submittedName>
        <fullName evidence="3">ImmA/IrrE family metallo-endopeptidase</fullName>
    </submittedName>
</protein>
<dbReference type="InterPro" id="IPR001387">
    <property type="entry name" value="Cro/C1-type_HTH"/>
</dbReference>
<evidence type="ECO:0000313" key="3">
    <source>
        <dbReference type="EMBL" id="RGC04120.1"/>
    </source>
</evidence>
<gene>
    <name evidence="3" type="ORF">DW905_12645</name>
</gene>
<comment type="caution">
    <text evidence="3">The sequence shown here is derived from an EMBL/GenBank/DDBJ whole genome shotgun (WGS) entry which is preliminary data.</text>
</comment>
<dbReference type="AlphaFoldDB" id="A0A3E2V0Y3"/>
<dbReference type="SMART" id="SM00530">
    <property type="entry name" value="HTH_XRE"/>
    <property type="match status" value="1"/>
</dbReference>
<dbReference type="Gene3D" id="1.10.260.40">
    <property type="entry name" value="lambda repressor-like DNA-binding domains"/>
    <property type="match status" value="1"/>
</dbReference>
<dbReference type="RefSeq" id="WP_117535982.1">
    <property type="nucleotide sequence ID" value="NZ_QVEZ01000011.1"/>
</dbReference>
<proteinExistence type="inferred from homology"/>
<evidence type="ECO:0000256" key="1">
    <source>
        <dbReference type="ARBA" id="ARBA00007227"/>
    </source>
</evidence>
<evidence type="ECO:0000313" key="4">
    <source>
        <dbReference type="Proteomes" id="UP000261079"/>
    </source>
</evidence>
<evidence type="ECO:0000259" key="2">
    <source>
        <dbReference type="PROSITE" id="PS50943"/>
    </source>
</evidence>
<dbReference type="InterPro" id="IPR052345">
    <property type="entry name" value="Rad_response_metalloprotease"/>
</dbReference>
<dbReference type="PANTHER" id="PTHR43236:SF1">
    <property type="entry name" value="BLL7220 PROTEIN"/>
    <property type="match status" value="1"/>
</dbReference>
<dbReference type="Pfam" id="PF01381">
    <property type="entry name" value="HTH_3"/>
    <property type="match status" value="1"/>
</dbReference>
<dbReference type="SUPFAM" id="SSF47413">
    <property type="entry name" value="lambda repressor-like DNA-binding domains"/>
    <property type="match status" value="1"/>
</dbReference>